<evidence type="ECO:0000256" key="1">
    <source>
        <dbReference type="ARBA" id="ARBA00008557"/>
    </source>
</evidence>
<dbReference type="PANTHER" id="PTHR48034">
    <property type="entry name" value="TRANSFORMER-2 SEX-DETERMINING PROTEIN-RELATED"/>
    <property type="match status" value="1"/>
</dbReference>
<dbReference type="Gene3D" id="3.30.70.330">
    <property type="match status" value="1"/>
</dbReference>
<feature type="compositionally biased region" description="Low complexity" evidence="3">
    <location>
        <begin position="202"/>
        <end position="237"/>
    </location>
</feature>
<feature type="region of interest" description="Disordered" evidence="3">
    <location>
        <begin position="87"/>
        <end position="138"/>
    </location>
</feature>
<name>A0A8H7QTI2_9FUNG</name>
<feature type="compositionally biased region" description="Low complexity" evidence="3">
    <location>
        <begin position="92"/>
        <end position="108"/>
    </location>
</feature>
<organism evidence="5 6">
    <name type="scientific">Mucor saturninus</name>
    <dbReference type="NCBI Taxonomy" id="64648"/>
    <lineage>
        <taxon>Eukaryota</taxon>
        <taxon>Fungi</taxon>
        <taxon>Fungi incertae sedis</taxon>
        <taxon>Mucoromycota</taxon>
        <taxon>Mucoromycotina</taxon>
        <taxon>Mucoromycetes</taxon>
        <taxon>Mucorales</taxon>
        <taxon>Mucorineae</taxon>
        <taxon>Mucoraceae</taxon>
        <taxon>Mucor</taxon>
    </lineage>
</organism>
<dbReference type="PROSITE" id="PS50102">
    <property type="entry name" value="RRM"/>
    <property type="match status" value="1"/>
</dbReference>
<keyword evidence="2" id="KW-0694">RNA-binding</keyword>
<proteinExistence type="inferred from homology"/>
<protein>
    <recommendedName>
        <fullName evidence="4">RRM domain-containing protein</fullName>
    </recommendedName>
</protein>
<evidence type="ECO:0000256" key="2">
    <source>
        <dbReference type="PROSITE-ProRule" id="PRU00176"/>
    </source>
</evidence>
<feature type="domain" description="RRM" evidence="4">
    <location>
        <begin position="7"/>
        <end position="85"/>
    </location>
</feature>
<gene>
    <name evidence="5" type="ORF">INT47_003068</name>
</gene>
<accession>A0A8H7QTI2</accession>
<evidence type="ECO:0000259" key="4">
    <source>
        <dbReference type="PROSITE" id="PS50102"/>
    </source>
</evidence>
<reference evidence="5" key="1">
    <citation type="submission" date="2020-12" db="EMBL/GenBank/DDBJ databases">
        <title>Metabolic potential, ecology and presence of endohyphal bacteria is reflected in genomic diversity of Mucoromycotina.</title>
        <authorList>
            <person name="Muszewska A."/>
            <person name="Okrasinska A."/>
            <person name="Steczkiewicz K."/>
            <person name="Drgas O."/>
            <person name="Orlowska M."/>
            <person name="Perlinska-Lenart U."/>
            <person name="Aleksandrzak-Piekarczyk T."/>
            <person name="Szatraj K."/>
            <person name="Zielenkiewicz U."/>
            <person name="Pilsyk S."/>
            <person name="Malc E."/>
            <person name="Mieczkowski P."/>
            <person name="Kruszewska J.S."/>
            <person name="Biernat P."/>
            <person name="Pawlowska J."/>
        </authorList>
    </citation>
    <scope>NUCLEOTIDE SEQUENCE</scope>
    <source>
        <strain evidence="5">WA0000017839</strain>
    </source>
</reference>
<dbReference type="EMBL" id="JAEPRD010000128">
    <property type="protein sequence ID" value="KAG2197460.1"/>
    <property type="molecule type" value="Genomic_DNA"/>
</dbReference>
<evidence type="ECO:0000313" key="5">
    <source>
        <dbReference type="EMBL" id="KAG2197460.1"/>
    </source>
</evidence>
<dbReference type="Proteomes" id="UP000603453">
    <property type="component" value="Unassembled WGS sequence"/>
</dbReference>
<comment type="similarity">
    <text evidence="1">Belongs to the polyadenylate-binding protein type-1 family.</text>
</comment>
<dbReference type="SUPFAM" id="SSF54928">
    <property type="entry name" value="RNA-binding domain, RBD"/>
    <property type="match status" value="1"/>
</dbReference>
<dbReference type="InterPro" id="IPR002004">
    <property type="entry name" value="PABP_HYD_C"/>
</dbReference>
<comment type="caution">
    <text evidence="5">The sequence shown here is derived from an EMBL/GenBank/DDBJ whole genome shotgun (WGS) entry which is preliminary data.</text>
</comment>
<dbReference type="Gene3D" id="1.10.1900.10">
    <property type="entry name" value="c-terminal domain of poly(a) binding protein"/>
    <property type="match status" value="1"/>
</dbReference>
<dbReference type="InterPro" id="IPR000504">
    <property type="entry name" value="RRM_dom"/>
</dbReference>
<dbReference type="InterPro" id="IPR050441">
    <property type="entry name" value="RBM"/>
</dbReference>
<dbReference type="InterPro" id="IPR012677">
    <property type="entry name" value="Nucleotide-bd_a/b_plait_sf"/>
</dbReference>
<dbReference type="Pfam" id="PF00658">
    <property type="entry name" value="MLLE"/>
    <property type="match status" value="1"/>
</dbReference>
<evidence type="ECO:0000256" key="3">
    <source>
        <dbReference type="SAM" id="MobiDB-lite"/>
    </source>
</evidence>
<dbReference type="SUPFAM" id="SSF63570">
    <property type="entry name" value="PABC (PABP) domain"/>
    <property type="match status" value="1"/>
</dbReference>
<dbReference type="InterPro" id="IPR035979">
    <property type="entry name" value="RBD_domain_sf"/>
</dbReference>
<evidence type="ECO:0000313" key="6">
    <source>
        <dbReference type="Proteomes" id="UP000603453"/>
    </source>
</evidence>
<dbReference type="SMART" id="SM00360">
    <property type="entry name" value="RRM"/>
    <property type="match status" value="1"/>
</dbReference>
<dbReference type="Pfam" id="PF00076">
    <property type="entry name" value="RRM_1"/>
    <property type="match status" value="1"/>
</dbReference>
<dbReference type="AlphaFoldDB" id="A0A8H7QTI2"/>
<feature type="region of interest" description="Disordered" evidence="3">
    <location>
        <begin position="177"/>
        <end position="239"/>
    </location>
</feature>
<dbReference type="GO" id="GO:0003723">
    <property type="term" value="F:RNA binding"/>
    <property type="evidence" value="ECO:0007669"/>
    <property type="project" value="UniProtKB-UniRule"/>
</dbReference>
<keyword evidence="6" id="KW-1185">Reference proteome</keyword>
<sequence>MTMIDYTNLYIKNLDADVTSIDLVQRFNMYGKIISARVMKDPITSKSKGYGFVSFTHMEEASEALQQMNGALIKSKCIIVTFHEHKKQVNKQQQRNSQDLSSSSPQQHQQHHHHTSYPSPQSASYGYMPEPPKSAVLPPHNPWNDTCIWMHNNKSPVVVPHHAYPSMHHVPIATTTTTNTNLVSPPSYYQQQQHQQHHQHQQQHQQQQQQHHQQPIQQQQQQQQQQQHHQQPIHQQQVSVNSQIQYQKLRDAVYSQLSEYQQKDLNDLVDLIQSLKKRDLSLCLFNPVFLKQKIEEAYEALYLFGNPPAGGVRQPTSMTTTPSLVHLNLNGEDTQSTHSGAAAILSSLEGMTMNKKKRVFGDIFFPYVRATGVKHAPKVTIRLLDTVPLDELAFNMYDKKELTRKAQYAYSELYC</sequence>
<dbReference type="InterPro" id="IPR036053">
    <property type="entry name" value="PABP-dom"/>
</dbReference>
<dbReference type="OrthoDB" id="6159137at2759"/>